<dbReference type="GO" id="GO:0005506">
    <property type="term" value="F:iron ion binding"/>
    <property type="evidence" value="ECO:0007669"/>
    <property type="project" value="InterPro"/>
</dbReference>
<keyword evidence="6" id="KW-0408">Iron</keyword>
<sequence length="309" mass="35092">MQWKTINGWEMCGGVIARVALRTLVGYPMCRNQTLLNQTRKFADALFGDAAVINCTPPFMRPVMAPLLALPAKMYGARYRKILEPLVMERIQLVDEYNKSGEGELPHMDPTKISMRILALNTMFIFAMSYVFGHTVIDLCVSPDKEEFFCGIDQECRRVMREYHDAHPEGGLASKQAIDQLYRNDSAIRESMRLSDVGIVTLPRDVVGNKPLDLGNGIIAPPGTRMQQDDDEKEWELMVTLTPGVLAFGYGKRACPGRWFVVQILKQALGYLIMNYEIEFIGEAPKRKVLLNMMIPPTNAKLRIRRKFE</sequence>
<keyword evidence="3" id="KW-0349">Heme</keyword>
<evidence type="ECO:0000256" key="5">
    <source>
        <dbReference type="ARBA" id="ARBA00023002"/>
    </source>
</evidence>
<evidence type="ECO:0000256" key="6">
    <source>
        <dbReference type="ARBA" id="ARBA00023004"/>
    </source>
</evidence>
<dbReference type="InterPro" id="IPR036396">
    <property type="entry name" value="Cyt_P450_sf"/>
</dbReference>
<keyword evidence="8" id="KW-0472">Membrane</keyword>
<proteinExistence type="inferred from homology"/>
<keyword evidence="7" id="KW-0503">Monooxygenase</keyword>
<keyword evidence="8" id="KW-1133">Transmembrane helix</keyword>
<reference evidence="9" key="2">
    <citation type="submission" date="2023-05" db="EMBL/GenBank/DDBJ databases">
        <authorList>
            <consortium name="Lawrence Berkeley National Laboratory"/>
            <person name="Steindorff A."/>
            <person name="Hensen N."/>
            <person name="Bonometti L."/>
            <person name="Westerberg I."/>
            <person name="Brannstrom I.O."/>
            <person name="Guillou S."/>
            <person name="Cros-Aarteil S."/>
            <person name="Calhoun S."/>
            <person name="Haridas S."/>
            <person name="Kuo A."/>
            <person name="Mondo S."/>
            <person name="Pangilinan J."/>
            <person name="Riley R."/>
            <person name="Labutti K."/>
            <person name="Andreopoulos B."/>
            <person name="Lipzen A."/>
            <person name="Chen C."/>
            <person name="Yanf M."/>
            <person name="Daum C."/>
            <person name="Ng V."/>
            <person name="Clum A."/>
            <person name="Ohm R."/>
            <person name="Martin F."/>
            <person name="Silar P."/>
            <person name="Natvig D."/>
            <person name="Lalanne C."/>
            <person name="Gautier V."/>
            <person name="Ament-Velasquez S.L."/>
            <person name="Kruys A."/>
            <person name="Hutchinson M.I."/>
            <person name="Powell A.J."/>
            <person name="Barry K."/>
            <person name="Miller A.N."/>
            <person name="Grigoriev I.V."/>
            <person name="Debuchy R."/>
            <person name="Gladieux P."/>
            <person name="Thoren M.H."/>
            <person name="Johannesson H."/>
        </authorList>
    </citation>
    <scope>NUCLEOTIDE SEQUENCE</scope>
    <source>
        <strain evidence="9">CBS 990.96</strain>
    </source>
</reference>
<accession>A0AAN6YL39</accession>
<dbReference type="GO" id="GO:0020037">
    <property type="term" value="F:heme binding"/>
    <property type="evidence" value="ECO:0007669"/>
    <property type="project" value="InterPro"/>
</dbReference>
<evidence type="ECO:0000256" key="2">
    <source>
        <dbReference type="ARBA" id="ARBA00010617"/>
    </source>
</evidence>
<dbReference type="EMBL" id="MU865861">
    <property type="protein sequence ID" value="KAK4220408.1"/>
    <property type="molecule type" value="Genomic_DNA"/>
</dbReference>
<dbReference type="PANTHER" id="PTHR46206">
    <property type="entry name" value="CYTOCHROME P450"/>
    <property type="match status" value="1"/>
</dbReference>
<reference evidence="9" key="1">
    <citation type="journal article" date="2023" name="Mol. Phylogenet. Evol.">
        <title>Genome-scale phylogeny and comparative genomics of the fungal order Sordariales.</title>
        <authorList>
            <person name="Hensen N."/>
            <person name="Bonometti L."/>
            <person name="Westerberg I."/>
            <person name="Brannstrom I.O."/>
            <person name="Guillou S."/>
            <person name="Cros-Aarteil S."/>
            <person name="Calhoun S."/>
            <person name="Haridas S."/>
            <person name="Kuo A."/>
            <person name="Mondo S."/>
            <person name="Pangilinan J."/>
            <person name="Riley R."/>
            <person name="LaButti K."/>
            <person name="Andreopoulos B."/>
            <person name="Lipzen A."/>
            <person name="Chen C."/>
            <person name="Yan M."/>
            <person name="Daum C."/>
            <person name="Ng V."/>
            <person name="Clum A."/>
            <person name="Steindorff A."/>
            <person name="Ohm R.A."/>
            <person name="Martin F."/>
            <person name="Silar P."/>
            <person name="Natvig D.O."/>
            <person name="Lalanne C."/>
            <person name="Gautier V."/>
            <person name="Ament-Velasquez S.L."/>
            <person name="Kruys A."/>
            <person name="Hutchinson M.I."/>
            <person name="Powell A.J."/>
            <person name="Barry K."/>
            <person name="Miller A.N."/>
            <person name="Grigoriev I.V."/>
            <person name="Debuchy R."/>
            <person name="Gladieux P."/>
            <person name="Hiltunen Thoren M."/>
            <person name="Johannesson H."/>
        </authorList>
    </citation>
    <scope>NUCLEOTIDE SEQUENCE</scope>
    <source>
        <strain evidence="9">CBS 990.96</strain>
    </source>
</reference>
<evidence type="ECO:0000313" key="9">
    <source>
        <dbReference type="EMBL" id="KAK4220408.1"/>
    </source>
</evidence>
<evidence type="ECO:0000313" key="10">
    <source>
        <dbReference type="Proteomes" id="UP001301958"/>
    </source>
</evidence>
<feature type="transmembrane region" description="Helical" evidence="8">
    <location>
        <begin position="117"/>
        <end position="137"/>
    </location>
</feature>
<keyword evidence="4" id="KW-0479">Metal-binding</keyword>
<dbReference type="CDD" id="cd11041">
    <property type="entry name" value="CYP503A1-like"/>
    <property type="match status" value="1"/>
</dbReference>
<gene>
    <name evidence="9" type="ORF">QBC38DRAFT_540546</name>
</gene>
<dbReference type="AlphaFoldDB" id="A0AAN6YL39"/>
<evidence type="ECO:0000256" key="8">
    <source>
        <dbReference type="SAM" id="Phobius"/>
    </source>
</evidence>
<evidence type="ECO:0000256" key="7">
    <source>
        <dbReference type="ARBA" id="ARBA00023033"/>
    </source>
</evidence>
<comment type="similarity">
    <text evidence="2">Belongs to the cytochrome P450 family.</text>
</comment>
<evidence type="ECO:0000256" key="4">
    <source>
        <dbReference type="ARBA" id="ARBA00022723"/>
    </source>
</evidence>
<comment type="caution">
    <text evidence="9">The sequence shown here is derived from an EMBL/GenBank/DDBJ whole genome shotgun (WGS) entry which is preliminary data.</text>
</comment>
<name>A0AAN6YL39_9PEZI</name>
<organism evidence="9 10">
    <name type="scientific">Podospora fimiseda</name>
    <dbReference type="NCBI Taxonomy" id="252190"/>
    <lineage>
        <taxon>Eukaryota</taxon>
        <taxon>Fungi</taxon>
        <taxon>Dikarya</taxon>
        <taxon>Ascomycota</taxon>
        <taxon>Pezizomycotina</taxon>
        <taxon>Sordariomycetes</taxon>
        <taxon>Sordariomycetidae</taxon>
        <taxon>Sordariales</taxon>
        <taxon>Podosporaceae</taxon>
        <taxon>Podospora</taxon>
    </lineage>
</organism>
<comment type="cofactor">
    <cofactor evidence="1">
        <name>heme</name>
        <dbReference type="ChEBI" id="CHEBI:30413"/>
    </cofactor>
</comment>
<keyword evidence="10" id="KW-1185">Reference proteome</keyword>
<evidence type="ECO:0000256" key="1">
    <source>
        <dbReference type="ARBA" id="ARBA00001971"/>
    </source>
</evidence>
<dbReference type="Gene3D" id="1.10.630.10">
    <property type="entry name" value="Cytochrome P450"/>
    <property type="match status" value="1"/>
</dbReference>
<dbReference type="PANTHER" id="PTHR46206:SF1">
    <property type="entry name" value="P450, PUTATIVE (EUROFUNG)-RELATED"/>
    <property type="match status" value="1"/>
</dbReference>
<keyword evidence="5" id="KW-0560">Oxidoreductase</keyword>
<evidence type="ECO:0000256" key="3">
    <source>
        <dbReference type="ARBA" id="ARBA00022617"/>
    </source>
</evidence>
<protein>
    <submittedName>
        <fullName evidence="9">Cytochrome P450</fullName>
    </submittedName>
</protein>
<dbReference type="SUPFAM" id="SSF48264">
    <property type="entry name" value="Cytochrome P450"/>
    <property type="match status" value="1"/>
</dbReference>
<dbReference type="Proteomes" id="UP001301958">
    <property type="component" value="Unassembled WGS sequence"/>
</dbReference>
<dbReference type="PROSITE" id="PS00086">
    <property type="entry name" value="CYTOCHROME_P450"/>
    <property type="match status" value="1"/>
</dbReference>
<dbReference type="InterPro" id="IPR017972">
    <property type="entry name" value="Cyt_P450_CS"/>
</dbReference>
<dbReference type="GO" id="GO:0016705">
    <property type="term" value="F:oxidoreductase activity, acting on paired donors, with incorporation or reduction of molecular oxygen"/>
    <property type="evidence" value="ECO:0007669"/>
    <property type="project" value="InterPro"/>
</dbReference>
<keyword evidence="8" id="KW-0812">Transmembrane</keyword>
<dbReference type="GO" id="GO:0004497">
    <property type="term" value="F:monooxygenase activity"/>
    <property type="evidence" value="ECO:0007669"/>
    <property type="project" value="UniProtKB-KW"/>
</dbReference>